<dbReference type="InParanoid" id="A0A067M852"/>
<dbReference type="AlphaFoldDB" id="A0A067M852"/>
<dbReference type="EMBL" id="KL198063">
    <property type="protein sequence ID" value="KDQ10855.1"/>
    <property type="molecule type" value="Genomic_DNA"/>
</dbReference>
<feature type="compositionally biased region" description="Polar residues" evidence="1">
    <location>
        <begin position="24"/>
        <end position="45"/>
    </location>
</feature>
<organism evidence="2 3">
    <name type="scientific">Botryobasidium botryosum (strain FD-172 SS1)</name>
    <dbReference type="NCBI Taxonomy" id="930990"/>
    <lineage>
        <taxon>Eukaryota</taxon>
        <taxon>Fungi</taxon>
        <taxon>Dikarya</taxon>
        <taxon>Basidiomycota</taxon>
        <taxon>Agaricomycotina</taxon>
        <taxon>Agaricomycetes</taxon>
        <taxon>Cantharellales</taxon>
        <taxon>Botryobasidiaceae</taxon>
        <taxon>Botryobasidium</taxon>
    </lineage>
</organism>
<gene>
    <name evidence="2" type="ORF">BOTBODRAFT_35805</name>
</gene>
<reference evidence="3" key="1">
    <citation type="journal article" date="2014" name="Proc. Natl. Acad. Sci. U.S.A.">
        <title>Extensive sampling of basidiomycete genomes demonstrates inadequacy of the white-rot/brown-rot paradigm for wood decay fungi.</title>
        <authorList>
            <person name="Riley R."/>
            <person name="Salamov A.A."/>
            <person name="Brown D.W."/>
            <person name="Nagy L.G."/>
            <person name="Floudas D."/>
            <person name="Held B.W."/>
            <person name="Levasseur A."/>
            <person name="Lombard V."/>
            <person name="Morin E."/>
            <person name="Otillar R."/>
            <person name="Lindquist E.A."/>
            <person name="Sun H."/>
            <person name="LaButti K.M."/>
            <person name="Schmutz J."/>
            <person name="Jabbour D."/>
            <person name="Luo H."/>
            <person name="Baker S.E."/>
            <person name="Pisabarro A.G."/>
            <person name="Walton J.D."/>
            <person name="Blanchette R.A."/>
            <person name="Henrissat B."/>
            <person name="Martin F."/>
            <person name="Cullen D."/>
            <person name="Hibbett D.S."/>
            <person name="Grigoriev I.V."/>
        </authorList>
    </citation>
    <scope>NUCLEOTIDE SEQUENCE [LARGE SCALE GENOMIC DNA]</scope>
    <source>
        <strain evidence="3">FD-172 SS1</strain>
    </source>
</reference>
<protein>
    <submittedName>
        <fullName evidence="2">Uncharacterized protein</fullName>
    </submittedName>
</protein>
<feature type="region of interest" description="Disordered" evidence="1">
    <location>
        <begin position="58"/>
        <end position="85"/>
    </location>
</feature>
<dbReference type="HOGENOM" id="CLU_2145454_0_0_1"/>
<keyword evidence="3" id="KW-1185">Reference proteome</keyword>
<dbReference type="Proteomes" id="UP000027195">
    <property type="component" value="Unassembled WGS sequence"/>
</dbReference>
<evidence type="ECO:0000313" key="3">
    <source>
        <dbReference type="Proteomes" id="UP000027195"/>
    </source>
</evidence>
<sequence>MPGIARPPSSTYPRAAPNLITRPPKNNQRAQAKQSGSPRTPQLGASATAIDWRARTLLTKPLRSGPGTVPSRPAYESSVESGEAPMRGYPVAPVAPPSFQLAESRYYLGFRV</sequence>
<accession>A0A067M852</accession>
<proteinExistence type="predicted"/>
<feature type="region of interest" description="Disordered" evidence="1">
    <location>
        <begin position="1"/>
        <end position="46"/>
    </location>
</feature>
<evidence type="ECO:0000256" key="1">
    <source>
        <dbReference type="SAM" id="MobiDB-lite"/>
    </source>
</evidence>
<name>A0A067M852_BOTB1</name>
<evidence type="ECO:0000313" key="2">
    <source>
        <dbReference type="EMBL" id="KDQ10855.1"/>
    </source>
</evidence>